<dbReference type="Proteomes" id="UP001151699">
    <property type="component" value="Chromosome X"/>
</dbReference>
<dbReference type="AlphaFoldDB" id="A0A9Q0RZ98"/>
<evidence type="ECO:0000313" key="2">
    <source>
        <dbReference type="Proteomes" id="UP001151699"/>
    </source>
</evidence>
<comment type="caution">
    <text evidence="1">The sequence shown here is derived from an EMBL/GenBank/DDBJ whole genome shotgun (WGS) entry which is preliminary data.</text>
</comment>
<name>A0A9Q0RZ98_9DIPT</name>
<organism evidence="1 2">
    <name type="scientific">Pseudolycoriella hygida</name>
    <dbReference type="NCBI Taxonomy" id="35572"/>
    <lineage>
        <taxon>Eukaryota</taxon>
        <taxon>Metazoa</taxon>
        <taxon>Ecdysozoa</taxon>
        <taxon>Arthropoda</taxon>
        <taxon>Hexapoda</taxon>
        <taxon>Insecta</taxon>
        <taxon>Pterygota</taxon>
        <taxon>Neoptera</taxon>
        <taxon>Endopterygota</taxon>
        <taxon>Diptera</taxon>
        <taxon>Nematocera</taxon>
        <taxon>Sciaroidea</taxon>
        <taxon>Sciaridae</taxon>
        <taxon>Pseudolycoriella</taxon>
    </lineage>
</organism>
<dbReference type="EMBL" id="WJQU01000003">
    <property type="protein sequence ID" value="KAJ6637738.1"/>
    <property type="molecule type" value="Genomic_DNA"/>
</dbReference>
<accession>A0A9Q0RZ98</accession>
<protein>
    <submittedName>
        <fullName evidence="1">Uncharacterized protein</fullName>
    </submittedName>
</protein>
<gene>
    <name evidence="1" type="ORF">Bhyg_10469</name>
</gene>
<reference evidence="1" key="1">
    <citation type="submission" date="2022-07" db="EMBL/GenBank/DDBJ databases">
        <authorList>
            <person name="Trinca V."/>
            <person name="Uliana J.V.C."/>
            <person name="Torres T.T."/>
            <person name="Ward R.J."/>
            <person name="Monesi N."/>
        </authorList>
    </citation>
    <scope>NUCLEOTIDE SEQUENCE</scope>
    <source>
        <strain evidence="1">HSMRA1968</strain>
        <tissue evidence="1">Whole embryos</tissue>
    </source>
</reference>
<proteinExistence type="predicted"/>
<keyword evidence="2" id="KW-1185">Reference proteome</keyword>
<sequence>MRNLKFRFADITRKLWLRIVIQMDKQREQLHKVGMNRKRVKWRVKIGDEKKRKRRETKIALVEGIEMFIRLSKFKTIEMSGKLAQLFNTIFYEMLRTQDLVTRILRTQDLKSRILRTSHQILCSKHLVKSCVKNSI</sequence>
<evidence type="ECO:0000313" key="1">
    <source>
        <dbReference type="EMBL" id="KAJ6637738.1"/>
    </source>
</evidence>